<feature type="region of interest" description="Disordered" evidence="1">
    <location>
        <begin position="38"/>
        <end position="61"/>
    </location>
</feature>
<gene>
    <name evidence="2" type="ORF">B0H17DRAFT_1049158</name>
</gene>
<evidence type="ECO:0000313" key="3">
    <source>
        <dbReference type="Proteomes" id="UP001221757"/>
    </source>
</evidence>
<feature type="non-terminal residue" evidence="2">
    <location>
        <position position="134"/>
    </location>
</feature>
<keyword evidence="3" id="KW-1185">Reference proteome</keyword>
<sequence length="134" mass="15020">MILSPFPRILKRRRLQAKSPGPQHVNIVKHTPPLFQSPANTFNPFKPSVATSPNPQDPQRPQIPKILNPLCFRVSDCNAALSPVSSFLSCCLCPFRHSLLLSSCRSLCELYLFFTSFGLRAILYSACCSILWKS</sequence>
<evidence type="ECO:0000256" key="1">
    <source>
        <dbReference type="SAM" id="MobiDB-lite"/>
    </source>
</evidence>
<comment type="caution">
    <text evidence="2">The sequence shown here is derived from an EMBL/GenBank/DDBJ whole genome shotgun (WGS) entry which is preliminary data.</text>
</comment>
<accession>A0AAD7DWP6</accession>
<protein>
    <submittedName>
        <fullName evidence="2">Uncharacterized protein</fullName>
    </submittedName>
</protein>
<dbReference type="Proteomes" id="UP001221757">
    <property type="component" value="Unassembled WGS sequence"/>
</dbReference>
<name>A0AAD7DWP6_MYCRO</name>
<proteinExistence type="predicted"/>
<feature type="compositionally biased region" description="Polar residues" evidence="1">
    <location>
        <begin position="38"/>
        <end position="59"/>
    </location>
</feature>
<organism evidence="2 3">
    <name type="scientific">Mycena rosella</name>
    <name type="common">Pink bonnet</name>
    <name type="synonym">Agaricus rosellus</name>
    <dbReference type="NCBI Taxonomy" id="1033263"/>
    <lineage>
        <taxon>Eukaryota</taxon>
        <taxon>Fungi</taxon>
        <taxon>Dikarya</taxon>
        <taxon>Basidiomycota</taxon>
        <taxon>Agaricomycotina</taxon>
        <taxon>Agaricomycetes</taxon>
        <taxon>Agaricomycetidae</taxon>
        <taxon>Agaricales</taxon>
        <taxon>Marasmiineae</taxon>
        <taxon>Mycenaceae</taxon>
        <taxon>Mycena</taxon>
    </lineage>
</organism>
<reference evidence="2" key="1">
    <citation type="submission" date="2023-03" db="EMBL/GenBank/DDBJ databases">
        <title>Massive genome expansion in bonnet fungi (Mycena s.s.) driven by repeated elements and novel gene families across ecological guilds.</title>
        <authorList>
            <consortium name="Lawrence Berkeley National Laboratory"/>
            <person name="Harder C.B."/>
            <person name="Miyauchi S."/>
            <person name="Viragh M."/>
            <person name="Kuo A."/>
            <person name="Thoen E."/>
            <person name="Andreopoulos B."/>
            <person name="Lu D."/>
            <person name="Skrede I."/>
            <person name="Drula E."/>
            <person name="Henrissat B."/>
            <person name="Morin E."/>
            <person name="Kohler A."/>
            <person name="Barry K."/>
            <person name="LaButti K."/>
            <person name="Morin E."/>
            <person name="Salamov A."/>
            <person name="Lipzen A."/>
            <person name="Mereny Z."/>
            <person name="Hegedus B."/>
            <person name="Baldrian P."/>
            <person name="Stursova M."/>
            <person name="Weitz H."/>
            <person name="Taylor A."/>
            <person name="Grigoriev I.V."/>
            <person name="Nagy L.G."/>
            <person name="Martin F."/>
            <person name="Kauserud H."/>
        </authorList>
    </citation>
    <scope>NUCLEOTIDE SEQUENCE</scope>
    <source>
        <strain evidence="2">CBHHK067</strain>
    </source>
</reference>
<dbReference type="AlphaFoldDB" id="A0AAD7DWP6"/>
<dbReference type="EMBL" id="JARKIE010000022">
    <property type="protein sequence ID" value="KAJ7699666.1"/>
    <property type="molecule type" value="Genomic_DNA"/>
</dbReference>
<evidence type="ECO:0000313" key="2">
    <source>
        <dbReference type="EMBL" id="KAJ7699666.1"/>
    </source>
</evidence>